<protein>
    <submittedName>
        <fullName evidence="1">Uncharacterized protein</fullName>
    </submittedName>
</protein>
<sequence>MPTCKIHADPAYVIHSLYAAVEACKELNQPYHEVFTGWLQAFPWDKISVADPLFSMLLFRFVDLNIAHGSISERGKSSVLYYGLQKIPKCHGAMHAYLKRELAFSVVQAQEDESDMEEMARCAGLDGDGPLSYETCKQAMPGLSFREWLAVMCSQVQKDILTVMGLPDYGETGRIALSEEEVIDLSVTSKGDILVATQKTFRGLSRDSICLSYATPAEADAIVVHHDKTDTVYIILARDLPAPQSRFTVAGPFNVPSLSYCWEIASTECCMHEGRSKFLRTLSKIDLDKYTMQPRAVLFMKRMCKYYRITPPPSFVGDVLDCVGHIF</sequence>
<name>A0A6C0KGF5_9ZZZZ</name>
<organism evidence="1">
    <name type="scientific">viral metagenome</name>
    <dbReference type="NCBI Taxonomy" id="1070528"/>
    <lineage>
        <taxon>unclassified sequences</taxon>
        <taxon>metagenomes</taxon>
        <taxon>organismal metagenomes</taxon>
    </lineage>
</organism>
<proteinExistence type="predicted"/>
<evidence type="ECO:0000313" key="1">
    <source>
        <dbReference type="EMBL" id="QHU15354.1"/>
    </source>
</evidence>
<reference evidence="1" key="1">
    <citation type="journal article" date="2020" name="Nature">
        <title>Giant virus diversity and host interactions through global metagenomics.</title>
        <authorList>
            <person name="Schulz F."/>
            <person name="Roux S."/>
            <person name="Paez-Espino D."/>
            <person name="Jungbluth S."/>
            <person name="Walsh D.A."/>
            <person name="Denef V.J."/>
            <person name="McMahon K.D."/>
            <person name="Konstantinidis K.T."/>
            <person name="Eloe-Fadrosh E.A."/>
            <person name="Kyrpides N.C."/>
            <person name="Woyke T."/>
        </authorList>
    </citation>
    <scope>NUCLEOTIDE SEQUENCE</scope>
    <source>
        <strain evidence="1">GVMAG-S-1103017-68</strain>
    </source>
</reference>
<dbReference type="AlphaFoldDB" id="A0A6C0KGF5"/>
<dbReference type="EMBL" id="MN740855">
    <property type="protein sequence ID" value="QHU15354.1"/>
    <property type="molecule type" value="Genomic_DNA"/>
</dbReference>
<accession>A0A6C0KGF5</accession>